<dbReference type="GO" id="GO:0006465">
    <property type="term" value="P:signal peptide processing"/>
    <property type="evidence" value="ECO:0007669"/>
    <property type="project" value="InterPro"/>
</dbReference>
<evidence type="ECO:0000313" key="8">
    <source>
        <dbReference type="EMBL" id="ONM27381.1"/>
    </source>
</evidence>
<dbReference type="PaxDb" id="4577-GRMZM2G326560_P01"/>
<dbReference type="EnsemblPlants" id="Zm00001eb115850_T001">
    <property type="protein sequence ID" value="Zm00001eb115850_P001"/>
    <property type="gene ID" value="Zm00001eb115850"/>
</dbReference>
<comment type="subcellular location">
    <subcellularLocation>
        <location evidence="1">Mitochondrion inner membrane</location>
    </subcellularLocation>
</comment>
<dbReference type="InterPro" id="IPR052064">
    <property type="entry name" value="Mito_IMP1_subunit"/>
</dbReference>
<dbReference type="Pfam" id="PF10502">
    <property type="entry name" value="Peptidase_S26"/>
    <property type="match status" value="1"/>
</dbReference>
<dbReference type="AlphaFoldDB" id="A0A1D6F845"/>
<evidence type="ECO:0000313" key="10">
    <source>
        <dbReference type="Proteomes" id="UP000007305"/>
    </source>
</evidence>
<name>A0A1D6F845_MAIZE</name>
<dbReference type="InterPro" id="IPR036286">
    <property type="entry name" value="LexA/Signal_pep-like_sf"/>
</dbReference>
<dbReference type="Proteomes" id="UP000007305">
    <property type="component" value="Chromosome 2"/>
</dbReference>
<reference evidence="8 10" key="1">
    <citation type="submission" date="2015-12" db="EMBL/GenBank/DDBJ databases">
        <title>Update maize B73 reference genome by single molecule sequencing technologies.</title>
        <authorList>
            <consortium name="Maize Genome Sequencing Project"/>
            <person name="Ware D."/>
        </authorList>
    </citation>
    <scope>NUCLEOTIDE SEQUENCE [LARGE SCALE GENOMIC DNA]</scope>
    <source>
        <strain evidence="10">cv. B73</strain>
        <tissue evidence="8">Seedling</tissue>
    </source>
</reference>
<sequence>MLPALNLAGDVVVVDRVSVRFGQVTPRDIVLMISPEDPRKWLVKRVVGMQGTPSPTLSTPATATPPPEPS</sequence>
<dbReference type="PANTHER" id="PTHR12383">
    <property type="entry name" value="PROTEASE FAMILY S26 MITOCHONDRIAL INNER MEMBRANE PROTEASE-RELATED"/>
    <property type="match status" value="1"/>
</dbReference>
<keyword evidence="2" id="KW-0999">Mitochondrion inner membrane</keyword>
<protein>
    <recommendedName>
        <fullName evidence="7">Peptidase S26 domain-containing protein</fullName>
    </recommendedName>
</protein>
<keyword evidence="3" id="KW-0378">Hydrolase</keyword>
<reference evidence="9" key="2">
    <citation type="submission" date="2019-07" db="EMBL/GenBank/DDBJ databases">
        <authorList>
            <person name="Seetharam A."/>
            <person name="Woodhouse M."/>
            <person name="Cannon E."/>
        </authorList>
    </citation>
    <scope>NUCLEOTIDE SEQUENCE [LARGE SCALE GENOMIC DNA]</scope>
    <source>
        <strain evidence="9">cv. B73</strain>
    </source>
</reference>
<feature type="region of interest" description="Disordered" evidence="6">
    <location>
        <begin position="50"/>
        <end position="70"/>
    </location>
</feature>
<accession>A0A1D6F845</accession>
<evidence type="ECO:0000256" key="5">
    <source>
        <dbReference type="ARBA" id="ARBA00023136"/>
    </source>
</evidence>
<evidence type="ECO:0000256" key="2">
    <source>
        <dbReference type="ARBA" id="ARBA00022792"/>
    </source>
</evidence>
<dbReference type="Gramene" id="Zm00001eb115850_T001">
    <property type="protein sequence ID" value="Zm00001eb115850_P001"/>
    <property type="gene ID" value="Zm00001eb115850"/>
</dbReference>
<dbReference type="GO" id="GO:0004252">
    <property type="term" value="F:serine-type endopeptidase activity"/>
    <property type="evidence" value="ECO:0007669"/>
    <property type="project" value="InterPro"/>
</dbReference>
<proteinExistence type="predicted"/>
<evidence type="ECO:0000256" key="4">
    <source>
        <dbReference type="ARBA" id="ARBA00023128"/>
    </source>
</evidence>
<keyword evidence="4" id="KW-0496">Mitochondrion</keyword>
<evidence type="ECO:0000256" key="1">
    <source>
        <dbReference type="ARBA" id="ARBA00004273"/>
    </source>
</evidence>
<feature type="compositionally biased region" description="Low complexity" evidence="6">
    <location>
        <begin position="52"/>
        <end position="62"/>
    </location>
</feature>
<evidence type="ECO:0000313" key="9">
    <source>
        <dbReference type="EnsemblPlants" id="Zm00001eb115850_P001"/>
    </source>
</evidence>
<organism evidence="8">
    <name type="scientific">Zea mays</name>
    <name type="common">Maize</name>
    <dbReference type="NCBI Taxonomy" id="4577"/>
    <lineage>
        <taxon>Eukaryota</taxon>
        <taxon>Viridiplantae</taxon>
        <taxon>Streptophyta</taxon>
        <taxon>Embryophyta</taxon>
        <taxon>Tracheophyta</taxon>
        <taxon>Spermatophyta</taxon>
        <taxon>Magnoliopsida</taxon>
        <taxon>Liliopsida</taxon>
        <taxon>Poales</taxon>
        <taxon>Poaceae</taxon>
        <taxon>PACMAD clade</taxon>
        <taxon>Panicoideae</taxon>
        <taxon>Andropogonodae</taxon>
        <taxon>Andropogoneae</taxon>
        <taxon>Tripsacinae</taxon>
        <taxon>Zea</taxon>
    </lineage>
</organism>
<feature type="domain" description="Peptidase S26" evidence="7">
    <location>
        <begin position="8"/>
        <end position="51"/>
    </location>
</feature>
<gene>
    <name evidence="8" type="ORF">ZEAMMB73_Zm00001d007701</name>
</gene>
<evidence type="ECO:0000256" key="6">
    <source>
        <dbReference type="SAM" id="MobiDB-lite"/>
    </source>
</evidence>
<evidence type="ECO:0000256" key="3">
    <source>
        <dbReference type="ARBA" id="ARBA00022801"/>
    </source>
</evidence>
<dbReference type="SMR" id="A0A1D6F845"/>
<dbReference type="InterPro" id="IPR019533">
    <property type="entry name" value="Peptidase_S26"/>
</dbReference>
<keyword evidence="10" id="KW-1185">Reference proteome</keyword>
<dbReference type="PANTHER" id="PTHR12383:SF16">
    <property type="entry name" value="MITOCHONDRIAL INNER MEMBRANE PROTEASE SUBUNIT 1"/>
    <property type="match status" value="1"/>
</dbReference>
<dbReference type="SUPFAM" id="SSF51306">
    <property type="entry name" value="LexA/Signal peptidase"/>
    <property type="match status" value="1"/>
</dbReference>
<dbReference type="STRING" id="4577.A0A1D6F845"/>
<dbReference type="GO" id="GO:0042720">
    <property type="term" value="C:mitochondrial inner membrane peptidase complex"/>
    <property type="evidence" value="ECO:0000318"/>
    <property type="project" value="GO_Central"/>
</dbReference>
<dbReference type="Gene3D" id="2.10.109.10">
    <property type="entry name" value="Umud Fragment, subunit A"/>
    <property type="match status" value="1"/>
</dbReference>
<dbReference type="EMBL" id="CM007648">
    <property type="protein sequence ID" value="ONM27381.1"/>
    <property type="molecule type" value="Genomic_DNA"/>
</dbReference>
<evidence type="ECO:0000259" key="7">
    <source>
        <dbReference type="Pfam" id="PF10502"/>
    </source>
</evidence>
<dbReference type="GO" id="GO:0006627">
    <property type="term" value="P:protein processing involved in protein targeting to mitochondrion"/>
    <property type="evidence" value="ECO:0000318"/>
    <property type="project" value="GO_Central"/>
</dbReference>
<reference evidence="9" key="3">
    <citation type="submission" date="2021-05" db="UniProtKB">
        <authorList>
            <consortium name="EnsemblPlants"/>
        </authorList>
    </citation>
    <scope>IDENTIFICATION</scope>
    <source>
        <strain evidence="9">cv. B73</strain>
    </source>
</reference>
<keyword evidence="5" id="KW-0472">Membrane</keyword>